<dbReference type="GO" id="GO:0004252">
    <property type="term" value="F:serine-type endopeptidase activity"/>
    <property type="evidence" value="ECO:0007669"/>
    <property type="project" value="InterPro"/>
</dbReference>
<dbReference type="GO" id="GO:0006508">
    <property type="term" value="P:proteolysis"/>
    <property type="evidence" value="ECO:0007669"/>
    <property type="project" value="InterPro"/>
</dbReference>
<sequence length="865" mass="95769">MPTRPLLPLPTPNHEPPPPGHSGYTPLRLPSRDRQREYFGPTFERLRRAITDNTGEAAQIFDDANNLAPERVLVFETAGPVQNFLKAIAKVPGFQFMGDFESEFEADENFAVIDQRKGRGGADRTDEPIASRYYLTMPNLAALSQLLSLWDRWRRQEQMAEGFAPFADLFNRLHDLRPWGPTDRVSPEAISIWREEIVSNPRRPVRIEIELWFKEARGDREAASSDVTALITQAEGRILQEIIVEEIAYHGMLVELPVGEIENLIAHRNVALAIDDDVMFLRPQSVLQGPFEMEASTFEEEGERIVDTRIGNPVAALFDGVPMQAHRLLANRLVIDDPYDLEGRAVVAHRRHGTAMASLVLHGDLNAGDESLSRRLYVLPLLSSSNGESEHSDPDRLLIDLIHSAVVRMKGQNGTEGSAPNVFLVNLSLGDPKRPFSRLMSPLARLLDYLSYRYNLLFFVSGGNVTAPLAIADFDTWTDLETASPEEREKSFIRALNTAKRERTILSPAEALNAITVGAQHHDDVPNRPRTINTVDPFRSNTLPNVSSGLGLGHRRMIKPEIYLPGGREYVRMRSSGGGVTISIGPPGRLYGLSAAVPDDAGQGRLNQVALSDGTSSATALATRAGHQIFDGLMDAEGGSLLSDIPPRYYAVVTKALLIHSAEWHESASLIKEICGPAGQYQHAERTENSCRFVGFGIPDIIKVLDCEPNQATLAGYGEIRTEQSVVYRIPLPESLERVTAPRSLSITVAWLSPVKPKHQAYRCVRLEAEPVTKSIESFGVRRKKTQPTDGSVRKGSVFHEHYEGAAAIPFIDDGHLLLRVWCKDDAGISAEVAIQYGIAITIQAEGALPIYQEVQQRLRVQPIP</sequence>
<proteinExistence type="predicted"/>
<name>A0A5B9E822_9BACT</name>
<dbReference type="CDD" id="cd04847">
    <property type="entry name" value="Peptidases_S8_Subtilisin_like_2"/>
    <property type="match status" value="1"/>
</dbReference>
<dbReference type="AlphaFoldDB" id="A0A5B9E822"/>
<dbReference type="Gene3D" id="3.40.50.200">
    <property type="entry name" value="Peptidase S8/S53 domain"/>
    <property type="match status" value="1"/>
</dbReference>
<feature type="domain" description="Peptidase S8/S53" evidence="2">
    <location>
        <begin position="337"/>
        <end position="662"/>
    </location>
</feature>
<dbReference type="SUPFAM" id="SSF52743">
    <property type="entry name" value="Subtilisin-like"/>
    <property type="match status" value="1"/>
</dbReference>
<dbReference type="Proteomes" id="UP000321820">
    <property type="component" value="Chromosome"/>
</dbReference>
<evidence type="ECO:0000313" key="3">
    <source>
        <dbReference type="EMBL" id="QEE27315.1"/>
    </source>
</evidence>
<reference evidence="3 4" key="1">
    <citation type="submission" date="2019-08" db="EMBL/GenBank/DDBJ databases">
        <title>Complete genome sequence of Terriglobus albidus strain ORNL.</title>
        <authorList>
            <person name="Podar M."/>
        </authorList>
    </citation>
    <scope>NUCLEOTIDE SEQUENCE [LARGE SCALE GENOMIC DNA]</scope>
    <source>
        <strain evidence="3 4">ORNL</strain>
    </source>
</reference>
<evidence type="ECO:0000259" key="2">
    <source>
        <dbReference type="Pfam" id="PF00082"/>
    </source>
</evidence>
<evidence type="ECO:0000256" key="1">
    <source>
        <dbReference type="SAM" id="MobiDB-lite"/>
    </source>
</evidence>
<dbReference type="InterPro" id="IPR000209">
    <property type="entry name" value="Peptidase_S8/S53_dom"/>
</dbReference>
<gene>
    <name evidence="3" type="ORF">FTW19_04385</name>
</gene>
<dbReference type="Pfam" id="PF00082">
    <property type="entry name" value="Peptidase_S8"/>
    <property type="match status" value="1"/>
</dbReference>
<organism evidence="3 4">
    <name type="scientific">Terriglobus albidus</name>
    <dbReference type="NCBI Taxonomy" id="1592106"/>
    <lineage>
        <taxon>Bacteria</taxon>
        <taxon>Pseudomonadati</taxon>
        <taxon>Acidobacteriota</taxon>
        <taxon>Terriglobia</taxon>
        <taxon>Terriglobales</taxon>
        <taxon>Acidobacteriaceae</taxon>
        <taxon>Terriglobus</taxon>
    </lineage>
</organism>
<dbReference type="EMBL" id="CP042806">
    <property type="protein sequence ID" value="QEE27315.1"/>
    <property type="molecule type" value="Genomic_DNA"/>
</dbReference>
<dbReference type="RefSeq" id="WP_147646508.1">
    <property type="nucleotide sequence ID" value="NZ_CP042806.1"/>
</dbReference>
<evidence type="ECO:0000313" key="4">
    <source>
        <dbReference type="Proteomes" id="UP000321820"/>
    </source>
</evidence>
<protein>
    <submittedName>
        <fullName evidence="3">S8 family peptidase</fullName>
    </submittedName>
</protein>
<dbReference type="InterPro" id="IPR036852">
    <property type="entry name" value="Peptidase_S8/S53_dom_sf"/>
</dbReference>
<dbReference type="KEGG" id="talb:FTW19_04385"/>
<dbReference type="OrthoDB" id="9759014at2"/>
<feature type="compositionally biased region" description="Pro residues" evidence="1">
    <location>
        <begin position="1"/>
        <end position="20"/>
    </location>
</feature>
<dbReference type="InterPro" id="IPR034074">
    <property type="entry name" value="Y4bN_pept_dom"/>
</dbReference>
<keyword evidence="4" id="KW-1185">Reference proteome</keyword>
<feature type="region of interest" description="Disordered" evidence="1">
    <location>
        <begin position="1"/>
        <end position="32"/>
    </location>
</feature>
<accession>A0A5B9E822</accession>